<keyword evidence="2" id="KW-1185">Reference proteome</keyword>
<evidence type="ECO:0000313" key="1">
    <source>
        <dbReference type="EMBL" id="KAJ8890724.1"/>
    </source>
</evidence>
<gene>
    <name evidence="1" type="ORF">PR048_010233</name>
</gene>
<name>A0ABQ9I397_9NEOP</name>
<sequence length="92" mass="10320">MSPDLSIFDPGSSMLTEFFVSLHELMSGLELRSAVLWCGINLLQRASQNPATHAELIHTYRFTPILTKLLGTDLIYEKKLKVLNLLQASDLC</sequence>
<proteinExistence type="predicted"/>
<dbReference type="EMBL" id="JARBHB010000003">
    <property type="protein sequence ID" value="KAJ8890724.1"/>
    <property type="molecule type" value="Genomic_DNA"/>
</dbReference>
<accession>A0ABQ9I397</accession>
<evidence type="ECO:0000313" key="2">
    <source>
        <dbReference type="Proteomes" id="UP001159363"/>
    </source>
</evidence>
<comment type="caution">
    <text evidence="1">The sequence shown here is derived from an EMBL/GenBank/DDBJ whole genome shotgun (WGS) entry which is preliminary data.</text>
</comment>
<dbReference type="Proteomes" id="UP001159363">
    <property type="component" value="Chromosome 3"/>
</dbReference>
<organism evidence="1 2">
    <name type="scientific">Dryococelus australis</name>
    <dbReference type="NCBI Taxonomy" id="614101"/>
    <lineage>
        <taxon>Eukaryota</taxon>
        <taxon>Metazoa</taxon>
        <taxon>Ecdysozoa</taxon>
        <taxon>Arthropoda</taxon>
        <taxon>Hexapoda</taxon>
        <taxon>Insecta</taxon>
        <taxon>Pterygota</taxon>
        <taxon>Neoptera</taxon>
        <taxon>Polyneoptera</taxon>
        <taxon>Phasmatodea</taxon>
        <taxon>Verophasmatodea</taxon>
        <taxon>Anareolatae</taxon>
        <taxon>Phasmatidae</taxon>
        <taxon>Eurycanthinae</taxon>
        <taxon>Dryococelus</taxon>
    </lineage>
</organism>
<reference evidence="1 2" key="1">
    <citation type="submission" date="2023-02" db="EMBL/GenBank/DDBJ databases">
        <title>LHISI_Scaffold_Assembly.</title>
        <authorList>
            <person name="Stuart O.P."/>
            <person name="Cleave R."/>
            <person name="Magrath M.J.L."/>
            <person name="Mikheyev A.S."/>
        </authorList>
    </citation>
    <scope>NUCLEOTIDE SEQUENCE [LARGE SCALE GENOMIC DNA]</scope>
    <source>
        <strain evidence="1">Daus_M_001</strain>
        <tissue evidence="1">Leg muscle</tissue>
    </source>
</reference>
<protein>
    <submittedName>
        <fullName evidence="1">Uncharacterized protein</fullName>
    </submittedName>
</protein>